<name>A0A7W5AYD4_9BACL</name>
<organism evidence="2 3">
    <name type="scientific">Paenibacillus phyllosphaerae</name>
    <dbReference type="NCBI Taxonomy" id="274593"/>
    <lineage>
        <taxon>Bacteria</taxon>
        <taxon>Bacillati</taxon>
        <taxon>Bacillota</taxon>
        <taxon>Bacilli</taxon>
        <taxon>Bacillales</taxon>
        <taxon>Paenibacillaceae</taxon>
        <taxon>Paenibacillus</taxon>
    </lineage>
</organism>
<evidence type="ECO:0000313" key="2">
    <source>
        <dbReference type="EMBL" id="MBB3110992.1"/>
    </source>
</evidence>
<gene>
    <name evidence="2" type="ORF">FHS18_003060</name>
</gene>
<protein>
    <submittedName>
        <fullName evidence="2">Uncharacterized protein YcfJ</fullName>
    </submittedName>
</protein>
<reference evidence="2 3" key="1">
    <citation type="submission" date="2020-08" db="EMBL/GenBank/DDBJ databases">
        <title>Genomic Encyclopedia of Type Strains, Phase III (KMG-III): the genomes of soil and plant-associated and newly described type strains.</title>
        <authorList>
            <person name="Whitman W."/>
        </authorList>
    </citation>
    <scope>NUCLEOTIDE SEQUENCE [LARGE SCALE GENOMIC DNA]</scope>
    <source>
        <strain evidence="2 3">CECT 5862</strain>
    </source>
</reference>
<dbReference type="Pfam" id="PF13488">
    <property type="entry name" value="Gly-zipper_Omp"/>
    <property type="match status" value="1"/>
</dbReference>
<evidence type="ECO:0000259" key="1">
    <source>
        <dbReference type="Pfam" id="PF13488"/>
    </source>
</evidence>
<dbReference type="InterPro" id="IPR039567">
    <property type="entry name" value="Gly-zipper"/>
</dbReference>
<accession>A0A7W5AYD4</accession>
<sequence length="404" mass="43116">MTKTIAMDFDRVSRMANDHVREITQMEELHRRMNAKLSELRSQSYSGDPRFFGCVSGALSGDQSQASGSRLIGKLNQSESAIREAATEFAKQDMNFHGIPLTVSELYETYGNTVGRWENLLEYGKYAMFAPLLHYSTGMKFVKVNGQYTVVLRNGIRQAVDWVEGSRANPVARFLINPMTLFKYKDKGMADLIFKSLTKHFASDAIKVSTAMDALKSGIKSATSAGGVFGAIKSNAGTLLKGASKLGKSNALLALALTAGGETIGAGIKIAENYRKYGNNVEVLKRENAKEVGRAIYKTGVVTVAAGAGAVLGGAIGSLGGPVGTVIGAHVGGFVGSLIGEKLAENTPQFVDDLSVKMKDQVYAVTETVADGARAVKDFAGDVKDTASSLWNGAKSLFSKPIWA</sequence>
<evidence type="ECO:0000313" key="3">
    <source>
        <dbReference type="Proteomes" id="UP000570361"/>
    </source>
</evidence>
<proteinExistence type="predicted"/>
<keyword evidence="3" id="KW-1185">Reference proteome</keyword>
<dbReference type="RefSeq" id="WP_183600890.1">
    <property type="nucleotide sequence ID" value="NZ_JACHXK010000006.1"/>
</dbReference>
<dbReference type="AlphaFoldDB" id="A0A7W5AYD4"/>
<feature type="domain" description="Glycine zipper" evidence="1">
    <location>
        <begin position="306"/>
        <end position="345"/>
    </location>
</feature>
<comment type="caution">
    <text evidence="2">The sequence shown here is derived from an EMBL/GenBank/DDBJ whole genome shotgun (WGS) entry which is preliminary data.</text>
</comment>
<dbReference type="EMBL" id="JACHXK010000006">
    <property type="protein sequence ID" value="MBB3110992.1"/>
    <property type="molecule type" value="Genomic_DNA"/>
</dbReference>
<dbReference type="Proteomes" id="UP000570361">
    <property type="component" value="Unassembled WGS sequence"/>
</dbReference>